<name>A0A9X6ZQG9_BACTU</name>
<accession>A0A9X6ZQG9</accession>
<protein>
    <submittedName>
        <fullName evidence="1">Uncharacterized protein</fullName>
    </submittedName>
</protein>
<dbReference type="Proteomes" id="UP000224003">
    <property type="component" value="Unassembled WGS sequence"/>
</dbReference>
<dbReference type="EMBL" id="NUVX01000070">
    <property type="protein sequence ID" value="PFJ31063.1"/>
    <property type="molecule type" value="Genomic_DNA"/>
</dbReference>
<comment type="caution">
    <text evidence="1">The sequence shown here is derived from an EMBL/GenBank/DDBJ whole genome shotgun (WGS) entry which is preliminary data.</text>
</comment>
<dbReference type="RefSeq" id="WP_098517511.1">
    <property type="nucleotide sequence ID" value="NZ_NUVX01000070.1"/>
</dbReference>
<reference evidence="1 2" key="1">
    <citation type="submission" date="2017-09" db="EMBL/GenBank/DDBJ databases">
        <title>Large-scale bioinformatics analysis of Bacillus genomes uncovers conserved roles of natural products in bacterial physiology.</title>
        <authorList>
            <consortium name="Agbiome Team Llc"/>
            <person name="Bleich R.M."/>
            <person name="Grubbs K.J."/>
            <person name="Santa Maria K.C."/>
            <person name="Allen S.E."/>
            <person name="Farag S."/>
            <person name="Shank E.A."/>
            <person name="Bowers A."/>
        </authorList>
    </citation>
    <scope>NUCLEOTIDE SEQUENCE [LARGE SCALE GENOMIC DNA]</scope>
    <source>
        <strain evidence="1 2">AFS085496</strain>
    </source>
</reference>
<dbReference type="AlphaFoldDB" id="A0A9X6ZQG9"/>
<evidence type="ECO:0000313" key="1">
    <source>
        <dbReference type="EMBL" id="PFJ31063.1"/>
    </source>
</evidence>
<sequence>MIIDFEGYMSSDKFENGVITTMRTTNTPFSYYREGFESLVILERQPLFFVFLTYIPTGHHTHLPTLEQSMKNENGHPRQSTGEWVVDTIFQTREADAKSIFTKLENLSIKDNIITFIREELYRF</sequence>
<gene>
    <name evidence="1" type="ORF">COJ15_30490</name>
</gene>
<organism evidence="1 2">
    <name type="scientific">Bacillus thuringiensis</name>
    <dbReference type="NCBI Taxonomy" id="1428"/>
    <lineage>
        <taxon>Bacteria</taxon>
        <taxon>Bacillati</taxon>
        <taxon>Bacillota</taxon>
        <taxon>Bacilli</taxon>
        <taxon>Bacillales</taxon>
        <taxon>Bacillaceae</taxon>
        <taxon>Bacillus</taxon>
        <taxon>Bacillus cereus group</taxon>
    </lineage>
</organism>
<evidence type="ECO:0000313" key="2">
    <source>
        <dbReference type="Proteomes" id="UP000224003"/>
    </source>
</evidence>
<proteinExistence type="predicted"/>